<gene>
    <name evidence="2" type="ORF">SAMN05421812_103572</name>
</gene>
<dbReference type="AlphaFoldDB" id="A0A239KKC1"/>
<organism evidence="2 3">
    <name type="scientific">Asanoa hainanensis</name>
    <dbReference type="NCBI Taxonomy" id="560556"/>
    <lineage>
        <taxon>Bacteria</taxon>
        <taxon>Bacillati</taxon>
        <taxon>Actinomycetota</taxon>
        <taxon>Actinomycetes</taxon>
        <taxon>Micromonosporales</taxon>
        <taxon>Micromonosporaceae</taxon>
        <taxon>Asanoa</taxon>
    </lineage>
</organism>
<sequence>MVTEGVAWRLLAFGDPREVVRQERLRYDDPPAGEVLVRVRAAGAGYPDAMMAAGAFPLLGEPPFGLGEEVCGDVVAVGADAPFTVGERIMGITAFLRGWGGYAEYAYVRAGSAVAAPAGFTDEQAAGFPIAYRTAYAGLVERAALRPGEHLVVLGAAGSSGVAAIQLGKALGATVTAVAGSPEKLAFCRSIGADHAVSRHSTDLTKELLAATGGKGADVVYDVVGGDTAAAAAKALGRGGRLAIVGFASGAPVTLDPVDMLLRNYSAVGVLADAHSREGEAVVWARLAELAGQGALTTPVGKVRSFDQVPTMIAEQTNPPAGKIVVRVA</sequence>
<accession>A0A239KKC1</accession>
<dbReference type="InterPro" id="IPR036291">
    <property type="entry name" value="NAD(P)-bd_dom_sf"/>
</dbReference>
<dbReference type="RefSeq" id="WP_179266117.1">
    <property type="nucleotide sequence ID" value="NZ_FZPH01000003.1"/>
</dbReference>
<dbReference type="Gene3D" id="3.40.50.720">
    <property type="entry name" value="NAD(P)-binding Rossmann-like Domain"/>
    <property type="match status" value="1"/>
</dbReference>
<dbReference type="SUPFAM" id="SSF50129">
    <property type="entry name" value="GroES-like"/>
    <property type="match status" value="1"/>
</dbReference>
<dbReference type="Gene3D" id="3.90.180.10">
    <property type="entry name" value="Medium-chain alcohol dehydrogenases, catalytic domain"/>
    <property type="match status" value="1"/>
</dbReference>
<dbReference type="Proteomes" id="UP000198362">
    <property type="component" value="Unassembled WGS sequence"/>
</dbReference>
<dbReference type="SUPFAM" id="SSF51735">
    <property type="entry name" value="NAD(P)-binding Rossmann-fold domains"/>
    <property type="match status" value="1"/>
</dbReference>
<dbReference type="SMART" id="SM00829">
    <property type="entry name" value="PKS_ER"/>
    <property type="match status" value="1"/>
</dbReference>
<dbReference type="InterPro" id="IPR011032">
    <property type="entry name" value="GroES-like_sf"/>
</dbReference>
<dbReference type="PANTHER" id="PTHR43677">
    <property type="entry name" value="SHORT-CHAIN DEHYDROGENASE/REDUCTASE"/>
    <property type="match status" value="1"/>
</dbReference>
<dbReference type="InterPro" id="IPR013154">
    <property type="entry name" value="ADH-like_N"/>
</dbReference>
<keyword evidence="3" id="KW-1185">Reference proteome</keyword>
<evidence type="ECO:0000259" key="1">
    <source>
        <dbReference type="SMART" id="SM00829"/>
    </source>
</evidence>
<dbReference type="PANTHER" id="PTHR43677:SF4">
    <property type="entry name" value="QUINONE OXIDOREDUCTASE-LIKE PROTEIN 2"/>
    <property type="match status" value="1"/>
</dbReference>
<protein>
    <submittedName>
        <fullName evidence="2">NADPH2:quinone reductase</fullName>
    </submittedName>
</protein>
<dbReference type="InterPro" id="IPR013149">
    <property type="entry name" value="ADH-like_C"/>
</dbReference>
<dbReference type="EMBL" id="FZPH01000003">
    <property type="protein sequence ID" value="SNT18053.1"/>
    <property type="molecule type" value="Genomic_DNA"/>
</dbReference>
<dbReference type="Pfam" id="PF00107">
    <property type="entry name" value="ADH_zinc_N"/>
    <property type="match status" value="1"/>
</dbReference>
<dbReference type="GO" id="GO:0016491">
    <property type="term" value="F:oxidoreductase activity"/>
    <property type="evidence" value="ECO:0007669"/>
    <property type="project" value="InterPro"/>
</dbReference>
<feature type="domain" description="Enoyl reductase (ER)" evidence="1">
    <location>
        <begin position="14"/>
        <end position="326"/>
    </location>
</feature>
<evidence type="ECO:0000313" key="3">
    <source>
        <dbReference type="Proteomes" id="UP000198362"/>
    </source>
</evidence>
<reference evidence="2 3" key="1">
    <citation type="submission" date="2017-06" db="EMBL/GenBank/DDBJ databases">
        <authorList>
            <person name="Kim H.J."/>
            <person name="Triplett B.A."/>
        </authorList>
    </citation>
    <scope>NUCLEOTIDE SEQUENCE [LARGE SCALE GENOMIC DNA]</scope>
    <source>
        <strain evidence="2 3">CGMCC 4.5593</strain>
    </source>
</reference>
<dbReference type="InterPro" id="IPR020843">
    <property type="entry name" value="ER"/>
</dbReference>
<name>A0A239KKC1_9ACTN</name>
<evidence type="ECO:0000313" key="2">
    <source>
        <dbReference type="EMBL" id="SNT18053.1"/>
    </source>
</evidence>
<dbReference type="InterPro" id="IPR051397">
    <property type="entry name" value="Zn-ADH-like_protein"/>
</dbReference>
<dbReference type="Pfam" id="PF08240">
    <property type="entry name" value="ADH_N"/>
    <property type="match status" value="1"/>
</dbReference>
<proteinExistence type="predicted"/>